<dbReference type="InterPro" id="IPR013761">
    <property type="entry name" value="SAM/pointed_sf"/>
</dbReference>
<sequence length="279" mass="32026">MNHEWVGNDWLPSLGLPQYRSYFMESLVDARMLDHLTKKELRGQLKMVDSFHRVSMHYGIMCLKRLNYDRKELEQRREESVHQNKDVMVWSNERVMCWVQTIGLKDYVDNLRESGVHGALLALDDTFDYTDLALLLQIPNQNTQVQHGLCGNHHSLLPANGRPITALLLIINNLKMFYLLFLLQARQLLEQEYNSLISMGTERRPDEQDGAKTFTRSPSWRKMFREKDLRGVTSDSAETLPANFRASAIATSSVTLRKVQSDASSGARGESASVRTYSC</sequence>
<evidence type="ECO:0000259" key="4">
    <source>
        <dbReference type="PROSITE" id="PS50105"/>
    </source>
</evidence>
<dbReference type="FunFam" id="1.10.150.50:FF:000002">
    <property type="entry name" value="PTPRF interacting protein alpha 1"/>
    <property type="match status" value="1"/>
</dbReference>
<organism evidence="5 6">
    <name type="scientific">Gouania willdenowi</name>
    <name type="common">Blunt-snouted clingfish</name>
    <name type="synonym">Lepadogaster willdenowi</name>
    <dbReference type="NCBI Taxonomy" id="441366"/>
    <lineage>
        <taxon>Eukaryota</taxon>
        <taxon>Metazoa</taxon>
        <taxon>Chordata</taxon>
        <taxon>Craniata</taxon>
        <taxon>Vertebrata</taxon>
        <taxon>Euteleostomi</taxon>
        <taxon>Actinopterygii</taxon>
        <taxon>Neopterygii</taxon>
        <taxon>Teleostei</taxon>
        <taxon>Neoteleostei</taxon>
        <taxon>Acanthomorphata</taxon>
        <taxon>Ovalentaria</taxon>
        <taxon>Blenniimorphae</taxon>
        <taxon>Blenniiformes</taxon>
        <taxon>Gobiesocoidei</taxon>
        <taxon>Gobiesocidae</taxon>
        <taxon>Gobiesocinae</taxon>
        <taxon>Gouania</taxon>
    </lineage>
</organism>
<dbReference type="SMART" id="SM00454">
    <property type="entry name" value="SAM"/>
    <property type="match status" value="2"/>
</dbReference>
<dbReference type="GO" id="GO:0050808">
    <property type="term" value="P:synapse organization"/>
    <property type="evidence" value="ECO:0007669"/>
    <property type="project" value="TreeGrafter"/>
</dbReference>
<dbReference type="Gene3D" id="1.10.150.50">
    <property type="entry name" value="Transcription Factor, Ets-1"/>
    <property type="match status" value="2"/>
</dbReference>
<dbReference type="PANTHER" id="PTHR12587">
    <property type="entry name" value="LAR INTERACTING PROTEIN LIP -RELATED PROTEIN"/>
    <property type="match status" value="1"/>
</dbReference>
<dbReference type="AlphaFoldDB" id="A0A8C5DLG4"/>
<dbReference type="GO" id="GO:0048786">
    <property type="term" value="C:presynaptic active zone"/>
    <property type="evidence" value="ECO:0007669"/>
    <property type="project" value="TreeGrafter"/>
</dbReference>
<dbReference type="FunFam" id="1.10.150.50:FF:000004">
    <property type="entry name" value="PTPRF interacting protein alpha 1"/>
    <property type="match status" value="1"/>
</dbReference>
<dbReference type="InterPro" id="IPR001660">
    <property type="entry name" value="SAM"/>
</dbReference>
<evidence type="ECO:0000256" key="1">
    <source>
        <dbReference type="ARBA" id="ARBA00022737"/>
    </source>
</evidence>
<dbReference type="PANTHER" id="PTHR12587:SF4">
    <property type="entry name" value="LIPRIN-ALPHA-3"/>
    <property type="match status" value="1"/>
</dbReference>
<reference evidence="5" key="1">
    <citation type="submission" date="2020-06" db="EMBL/GenBank/DDBJ databases">
        <authorList>
            <consortium name="Wellcome Sanger Institute Data Sharing"/>
        </authorList>
    </citation>
    <scope>NUCLEOTIDE SEQUENCE [LARGE SCALE GENOMIC DNA]</scope>
</reference>
<dbReference type="Ensembl" id="ENSGWIT00000009612.1">
    <property type="protein sequence ID" value="ENSGWIP00000008594.1"/>
    <property type="gene ID" value="ENSGWIG00000005024.1"/>
</dbReference>
<keyword evidence="2" id="KW-0175">Coiled coil</keyword>
<keyword evidence="6" id="KW-1185">Reference proteome</keyword>
<evidence type="ECO:0000313" key="5">
    <source>
        <dbReference type="Ensembl" id="ENSGWIP00000008594.1"/>
    </source>
</evidence>
<evidence type="ECO:0000313" key="6">
    <source>
        <dbReference type="Proteomes" id="UP000694680"/>
    </source>
</evidence>
<feature type="domain" description="SAM" evidence="4">
    <location>
        <begin position="90"/>
        <end position="134"/>
    </location>
</feature>
<dbReference type="Proteomes" id="UP000694680">
    <property type="component" value="Chromosome 8"/>
</dbReference>
<dbReference type="Pfam" id="PF00536">
    <property type="entry name" value="SAM_1"/>
    <property type="match status" value="1"/>
</dbReference>
<proteinExistence type="predicted"/>
<dbReference type="PROSITE" id="PS50105">
    <property type="entry name" value="SAM_DOMAIN"/>
    <property type="match status" value="2"/>
</dbReference>
<dbReference type="Pfam" id="PF07647">
    <property type="entry name" value="SAM_2"/>
    <property type="match status" value="1"/>
</dbReference>
<gene>
    <name evidence="5" type="primary">ppfia3</name>
</gene>
<feature type="region of interest" description="Disordered" evidence="3">
    <location>
        <begin position="260"/>
        <end position="279"/>
    </location>
</feature>
<dbReference type="CDD" id="cd09565">
    <property type="entry name" value="SAM_liprin-alpha1_2_3_4_repeat2"/>
    <property type="match status" value="1"/>
</dbReference>
<dbReference type="SUPFAM" id="SSF47769">
    <property type="entry name" value="SAM/Pointed domain"/>
    <property type="match status" value="2"/>
</dbReference>
<evidence type="ECO:0000256" key="3">
    <source>
        <dbReference type="SAM" id="MobiDB-lite"/>
    </source>
</evidence>
<accession>A0A8C5DLG4</accession>
<keyword evidence="1" id="KW-0677">Repeat</keyword>
<evidence type="ECO:0000256" key="2">
    <source>
        <dbReference type="ARBA" id="ARBA00023054"/>
    </source>
</evidence>
<protein>
    <submittedName>
        <fullName evidence="5">Liprin-alpha-3-like</fullName>
    </submittedName>
</protein>
<feature type="domain" description="SAM" evidence="4">
    <location>
        <begin position="9"/>
        <end position="66"/>
    </location>
</feature>
<reference evidence="5" key="3">
    <citation type="submission" date="2025-09" db="UniProtKB">
        <authorList>
            <consortium name="Ensembl"/>
        </authorList>
    </citation>
    <scope>IDENTIFICATION</scope>
</reference>
<dbReference type="InterPro" id="IPR029515">
    <property type="entry name" value="Liprin"/>
</dbReference>
<name>A0A8C5DLG4_GOUWI</name>
<reference evidence="5" key="2">
    <citation type="submission" date="2025-08" db="UniProtKB">
        <authorList>
            <consortium name="Ensembl"/>
        </authorList>
    </citation>
    <scope>IDENTIFICATION</scope>
</reference>
<dbReference type="InterPro" id="IPR037621">
    <property type="entry name" value="LIP-1_SAM_2"/>
</dbReference>